<reference evidence="5" key="1">
    <citation type="journal article" date="2020" name="BMC Genomics">
        <title>Correction to: Identification and distribution of gene clusters required for synthesis of sphingolipid metabolism inhibitors in diverse species of the filamentous fungus Fusarium.</title>
        <authorList>
            <person name="Kim H.S."/>
            <person name="Lohmar J.M."/>
            <person name="Busman M."/>
            <person name="Brown D.W."/>
            <person name="Naumann T.A."/>
            <person name="Divon H.H."/>
            <person name="Lysoe E."/>
            <person name="Uhlig S."/>
            <person name="Proctor R.H."/>
        </authorList>
    </citation>
    <scope>NUCLEOTIDE SEQUENCE</scope>
    <source>
        <strain evidence="5">NRRL 20472</strain>
    </source>
</reference>
<dbReference type="InterPro" id="IPR004276">
    <property type="entry name" value="GlycoTrans_28_N"/>
</dbReference>
<dbReference type="OrthoDB" id="5835829at2759"/>
<feature type="domain" description="Erythromycin biosynthesis protein CIII-like C-terminal" evidence="4">
    <location>
        <begin position="384"/>
        <end position="478"/>
    </location>
</feature>
<dbReference type="Gene3D" id="3.40.50.2000">
    <property type="entry name" value="Glycogen Phosphorylase B"/>
    <property type="match status" value="2"/>
</dbReference>
<dbReference type="CDD" id="cd03784">
    <property type="entry name" value="GT1_Gtf-like"/>
    <property type="match status" value="1"/>
</dbReference>
<dbReference type="EMBL" id="JABEXW010000659">
    <property type="protein sequence ID" value="KAF4959582.1"/>
    <property type="molecule type" value="Genomic_DNA"/>
</dbReference>
<gene>
    <name evidence="5" type="ORF">FSARC_10696</name>
</gene>
<feature type="compositionally biased region" description="Basic and acidic residues" evidence="2">
    <location>
        <begin position="37"/>
        <end position="48"/>
    </location>
</feature>
<dbReference type="InterPro" id="IPR002213">
    <property type="entry name" value="UDP_glucos_trans"/>
</dbReference>
<dbReference type="AlphaFoldDB" id="A0A8H4X2J9"/>
<feature type="compositionally biased region" description="Polar residues" evidence="2">
    <location>
        <begin position="1"/>
        <end position="10"/>
    </location>
</feature>
<feature type="region of interest" description="Disordered" evidence="2">
    <location>
        <begin position="1"/>
        <end position="86"/>
    </location>
</feature>
<dbReference type="Pfam" id="PF06722">
    <property type="entry name" value="EryCIII-like_C"/>
    <property type="match status" value="1"/>
</dbReference>
<organism evidence="5 6">
    <name type="scientific">Fusarium sarcochroum</name>
    <dbReference type="NCBI Taxonomy" id="1208366"/>
    <lineage>
        <taxon>Eukaryota</taxon>
        <taxon>Fungi</taxon>
        <taxon>Dikarya</taxon>
        <taxon>Ascomycota</taxon>
        <taxon>Pezizomycotina</taxon>
        <taxon>Sordariomycetes</taxon>
        <taxon>Hypocreomycetidae</taxon>
        <taxon>Hypocreales</taxon>
        <taxon>Nectriaceae</taxon>
        <taxon>Fusarium</taxon>
        <taxon>Fusarium lateritium species complex</taxon>
    </lineage>
</organism>
<accession>A0A8H4X2J9</accession>
<dbReference type="InterPro" id="IPR050426">
    <property type="entry name" value="Glycosyltransferase_28"/>
</dbReference>
<evidence type="ECO:0008006" key="7">
    <source>
        <dbReference type="Google" id="ProtNLM"/>
    </source>
</evidence>
<comment type="caution">
    <text evidence="5">The sequence shown here is derived from an EMBL/GenBank/DDBJ whole genome shotgun (WGS) entry which is preliminary data.</text>
</comment>
<evidence type="ECO:0000259" key="3">
    <source>
        <dbReference type="Pfam" id="PF03033"/>
    </source>
</evidence>
<dbReference type="FunFam" id="3.40.50.2000:FF:000009">
    <property type="entry name" value="Sterol 3-beta-glucosyltransferase UGT80A2"/>
    <property type="match status" value="1"/>
</dbReference>
<dbReference type="PANTHER" id="PTHR48050:SF27">
    <property type="entry name" value="GLUCOSYLTRANSFERASE, PUTATIVE (AFU_ORTHOLOGUE AFUA_7G04880)-RELATED"/>
    <property type="match status" value="1"/>
</dbReference>
<keyword evidence="1" id="KW-0808">Transferase</keyword>
<dbReference type="InterPro" id="IPR010610">
    <property type="entry name" value="EryCIII-like_C"/>
</dbReference>
<evidence type="ECO:0000256" key="2">
    <source>
        <dbReference type="SAM" id="MobiDB-lite"/>
    </source>
</evidence>
<evidence type="ECO:0000256" key="1">
    <source>
        <dbReference type="ARBA" id="ARBA00022679"/>
    </source>
</evidence>
<dbReference type="GO" id="GO:0016906">
    <property type="term" value="F:sterol 3-beta-glucosyltransferase activity"/>
    <property type="evidence" value="ECO:0007669"/>
    <property type="project" value="UniProtKB-ARBA"/>
</dbReference>
<proteinExistence type="predicted"/>
<feature type="domain" description="Glycosyltransferase family 28 N-terminal" evidence="3">
    <location>
        <begin position="93"/>
        <end position="213"/>
    </location>
</feature>
<dbReference type="Pfam" id="PF03033">
    <property type="entry name" value="Glyco_transf_28"/>
    <property type="match status" value="1"/>
</dbReference>
<evidence type="ECO:0000259" key="4">
    <source>
        <dbReference type="Pfam" id="PF06722"/>
    </source>
</evidence>
<sequence length="735" mass="80213">MDGKQRTSSMHGLCDEEAPPQYEAIPLDTSLLQGDTHTTDDGRVDVDTNSRLFKTLSRLVPDRQTPWDSDHGKHEQPPPQLGSEPRLAGRLNIVIQVVGSRGDVQPFIALGSELQREGHRVRLATHNIFEDFVRQSGLEFYPIGGDPNELMAYMVKNPGLIPNLKSLRIASKTPFVANAIIANPPSFAHIHCAQALGIPLHLMFTMPWSSTRSFSHPLANLKQEKIDPGAANFVSFSIVEWMTWQGLGDIINDWRVSIDLEPVPLTEGPGLAETLKVPFTYCWSPSLVPKPIDWPEHIDVCGFFFRDSPQYKPPRDLHDFLCAGPPPVYIGFGSIVIDNPEQVTQLLIGAVRAAGVRALISRGWSNLGSEEPEQTKDIMFLGDCPHEWLFQHVSAVVHHGGAGTTACGLLNGRPTTIVPFFGDQPFWGEMVAKAGAGPAPIPFKSLDKTSLMKGIQFCLTRDTQNAAKSIASRMRTENGLQNAICSFYRHLPRQTLFCDILPDQPAVWRYKRKGKVLRISGLAAHILMDHVKIDVKKLQLLGTKETVIENRRWDPVTGVTSATLGIFSDITESAVNIVARPAQLLHDANASKGLRSGAASTISREDEVESNIDKKEPTKDRHLALDMMAASASEVGGLFKHYSKGVFLGVPLAVAEGSRAIPKLYGEEVADYGIVTDWKSGFLVSGKSLTVGIGEGLADLVMKPYEGSKKDGFVGGMAGVGKGLLGFSSKVTSGE</sequence>
<reference evidence="5" key="2">
    <citation type="submission" date="2020-05" db="EMBL/GenBank/DDBJ databases">
        <authorList>
            <person name="Kim H.-S."/>
            <person name="Proctor R.H."/>
            <person name="Brown D.W."/>
        </authorList>
    </citation>
    <scope>NUCLEOTIDE SEQUENCE</scope>
    <source>
        <strain evidence="5">NRRL 20472</strain>
    </source>
</reference>
<evidence type="ECO:0000313" key="6">
    <source>
        <dbReference type="Proteomes" id="UP000622797"/>
    </source>
</evidence>
<dbReference type="GO" id="GO:0005975">
    <property type="term" value="P:carbohydrate metabolic process"/>
    <property type="evidence" value="ECO:0007669"/>
    <property type="project" value="InterPro"/>
</dbReference>
<keyword evidence="6" id="KW-1185">Reference proteome</keyword>
<evidence type="ECO:0000313" key="5">
    <source>
        <dbReference type="EMBL" id="KAF4959582.1"/>
    </source>
</evidence>
<protein>
    <recommendedName>
        <fullName evidence="7">Glycosyltransferase family 28 N-terminal domain-containing protein</fullName>
    </recommendedName>
</protein>
<dbReference type="Proteomes" id="UP000622797">
    <property type="component" value="Unassembled WGS sequence"/>
</dbReference>
<dbReference type="PANTHER" id="PTHR48050">
    <property type="entry name" value="STEROL 3-BETA-GLUCOSYLTRANSFERASE"/>
    <property type="match status" value="1"/>
</dbReference>
<dbReference type="SUPFAM" id="SSF53756">
    <property type="entry name" value="UDP-Glycosyltransferase/glycogen phosphorylase"/>
    <property type="match status" value="1"/>
</dbReference>
<name>A0A8H4X2J9_9HYPO</name>